<name>A0A0C3FJB2_PILCF</name>
<reference evidence="2" key="2">
    <citation type="submission" date="2015-01" db="EMBL/GenBank/DDBJ databases">
        <title>Evolutionary Origins and Diversification of the Mycorrhizal Mutualists.</title>
        <authorList>
            <consortium name="DOE Joint Genome Institute"/>
            <consortium name="Mycorrhizal Genomics Consortium"/>
            <person name="Kohler A."/>
            <person name="Kuo A."/>
            <person name="Nagy L.G."/>
            <person name="Floudas D."/>
            <person name="Copeland A."/>
            <person name="Barry K.W."/>
            <person name="Cichocki N."/>
            <person name="Veneault-Fourrey C."/>
            <person name="LaButti K."/>
            <person name="Lindquist E.A."/>
            <person name="Lipzen A."/>
            <person name="Lundell T."/>
            <person name="Morin E."/>
            <person name="Murat C."/>
            <person name="Riley R."/>
            <person name="Ohm R."/>
            <person name="Sun H."/>
            <person name="Tunlid A."/>
            <person name="Henrissat B."/>
            <person name="Grigoriev I.V."/>
            <person name="Hibbett D.S."/>
            <person name="Martin F."/>
        </authorList>
    </citation>
    <scope>NUCLEOTIDE SEQUENCE [LARGE SCALE GENOMIC DNA]</scope>
    <source>
        <strain evidence="2">F 1598</strain>
    </source>
</reference>
<dbReference type="AlphaFoldDB" id="A0A0C3FJB2"/>
<organism evidence="1 2">
    <name type="scientific">Piloderma croceum (strain F 1598)</name>
    <dbReference type="NCBI Taxonomy" id="765440"/>
    <lineage>
        <taxon>Eukaryota</taxon>
        <taxon>Fungi</taxon>
        <taxon>Dikarya</taxon>
        <taxon>Basidiomycota</taxon>
        <taxon>Agaricomycotina</taxon>
        <taxon>Agaricomycetes</taxon>
        <taxon>Agaricomycetidae</taxon>
        <taxon>Atheliales</taxon>
        <taxon>Atheliaceae</taxon>
        <taxon>Piloderma</taxon>
    </lineage>
</organism>
<keyword evidence="2" id="KW-1185">Reference proteome</keyword>
<dbReference type="InParanoid" id="A0A0C3FJB2"/>
<evidence type="ECO:0000313" key="1">
    <source>
        <dbReference type="EMBL" id="KIM79874.1"/>
    </source>
</evidence>
<gene>
    <name evidence="1" type="ORF">PILCRDRAFT_790708</name>
</gene>
<dbReference type="HOGENOM" id="CLU_871888_0_0_1"/>
<sequence length="319" mass="36162">MSFPDPTQAPSSFGDYLKSMGLHFAQTGRLNHITKANLDNKDAVNSLMMRHIPYSPALQTDYLKDTLRDLHFKKKIDKFGTFFLHDLDLEKAFLPDIAQADTDECLLAMSHVKSLKQIREKRATVTTVAVNEEGPMEHPKLLMSKWAWDHKCATRSTAGRLLLQFTTDYFLMLSMEVMNDVHLPKPKDLKGAMELWIVPSLMALLKDVSFKPSNHEDDVSSLLRALGRIFGRIQCLPNAVTCTQRSCGRLWEQSDGGIRMLTNPVFYKIEIVGKAKRKGTAQGKQVKAGKVIIKARLDEQHRNIPFNEGRLKARQVKKA</sequence>
<proteinExistence type="predicted"/>
<accession>A0A0C3FJB2</accession>
<dbReference type="EMBL" id="KN833007">
    <property type="protein sequence ID" value="KIM79874.1"/>
    <property type="molecule type" value="Genomic_DNA"/>
</dbReference>
<reference evidence="1 2" key="1">
    <citation type="submission" date="2014-04" db="EMBL/GenBank/DDBJ databases">
        <authorList>
            <consortium name="DOE Joint Genome Institute"/>
            <person name="Kuo A."/>
            <person name="Tarkka M."/>
            <person name="Buscot F."/>
            <person name="Kohler A."/>
            <person name="Nagy L.G."/>
            <person name="Floudas D."/>
            <person name="Copeland A."/>
            <person name="Barry K.W."/>
            <person name="Cichocki N."/>
            <person name="Veneault-Fourrey C."/>
            <person name="LaButti K."/>
            <person name="Lindquist E.A."/>
            <person name="Lipzen A."/>
            <person name="Lundell T."/>
            <person name="Morin E."/>
            <person name="Murat C."/>
            <person name="Sun H."/>
            <person name="Tunlid A."/>
            <person name="Henrissat B."/>
            <person name="Grigoriev I.V."/>
            <person name="Hibbett D.S."/>
            <person name="Martin F."/>
            <person name="Nordberg H.P."/>
            <person name="Cantor M.N."/>
            <person name="Hua S.X."/>
        </authorList>
    </citation>
    <scope>NUCLEOTIDE SEQUENCE [LARGE SCALE GENOMIC DNA]</scope>
    <source>
        <strain evidence="1 2">F 1598</strain>
    </source>
</reference>
<dbReference type="OrthoDB" id="3057432at2759"/>
<protein>
    <submittedName>
        <fullName evidence="1">Uncharacterized protein</fullName>
    </submittedName>
</protein>
<evidence type="ECO:0000313" key="2">
    <source>
        <dbReference type="Proteomes" id="UP000054166"/>
    </source>
</evidence>
<dbReference type="Proteomes" id="UP000054166">
    <property type="component" value="Unassembled WGS sequence"/>
</dbReference>